<comment type="catalytic activity">
    <reaction evidence="3">
        <text>a diacylglycerol + H2O = a monoacylglycerol + a fatty acid + H(+)</text>
        <dbReference type="Rhea" id="RHEA:32731"/>
        <dbReference type="ChEBI" id="CHEBI:15377"/>
        <dbReference type="ChEBI" id="CHEBI:15378"/>
        <dbReference type="ChEBI" id="CHEBI:17408"/>
        <dbReference type="ChEBI" id="CHEBI:18035"/>
        <dbReference type="ChEBI" id="CHEBI:28868"/>
    </reaction>
</comment>
<dbReference type="InterPro" id="IPR029058">
    <property type="entry name" value="AB_hydrolase_fold"/>
</dbReference>
<dbReference type="HOGENOM" id="CLU_032957_9_1_1"/>
<dbReference type="SUPFAM" id="SSF53474">
    <property type="entry name" value="alpha/beta-Hydrolases"/>
    <property type="match status" value="1"/>
</dbReference>
<dbReference type="RefSeq" id="XP_001880140.1">
    <property type="nucleotide sequence ID" value="XM_001880105.1"/>
</dbReference>
<dbReference type="Proteomes" id="UP000001194">
    <property type="component" value="Unassembled WGS sequence"/>
</dbReference>
<feature type="signal peptide" evidence="5">
    <location>
        <begin position="1"/>
        <end position="19"/>
    </location>
</feature>
<dbReference type="GeneID" id="6076032"/>
<dbReference type="Gene3D" id="3.40.50.1820">
    <property type="entry name" value="alpha/beta hydrolase"/>
    <property type="match status" value="1"/>
</dbReference>
<gene>
    <name evidence="7" type="ORF">LACBIDRAFT_296287</name>
</gene>
<name>B0D8F2_LACBS</name>
<dbReference type="InParanoid" id="B0D8F2"/>
<dbReference type="KEGG" id="lbc:LACBIDRAFT_296287"/>
<dbReference type="GO" id="GO:0006629">
    <property type="term" value="P:lipid metabolic process"/>
    <property type="evidence" value="ECO:0007669"/>
    <property type="project" value="InterPro"/>
</dbReference>
<protein>
    <submittedName>
        <fullName evidence="7">Predicted protein</fullName>
    </submittedName>
</protein>
<dbReference type="OrthoDB" id="426718at2759"/>
<evidence type="ECO:0000256" key="1">
    <source>
        <dbReference type="ARBA" id="ARBA00023157"/>
    </source>
</evidence>
<dbReference type="EMBL" id="DS547100">
    <property type="protein sequence ID" value="EDR08827.1"/>
    <property type="molecule type" value="Genomic_DNA"/>
</dbReference>
<dbReference type="PANTHER" id="PTHR45856">
    <property type="entry name" value="ALPHA/BETA-HYDROLASES SUPERFAMILY PROTEIN"/>
    <property type="match status" value="1"/>
</dbReference>
<feature type="domain" description="Fungal lipase-type" evidence="6">
    <location>
        <begin position="101"/>
        <end position="242"/>
    </location>
</feature>
<evidence type="ECO:0000256" key="4">
    <source>
        <dbReference type="ARBA" id="ARBA00048461"/>
    </source>
</evidence>
<evidence type="ECO:0000313" key="7">
    <source>
        <dbReference type="EMBL" id="EDR08827.1"/>
    </source>
</evidence>
<comment type="similarity">
    <text evidence="2">Belongs to the AB hydrolase superfamily. Lipase family. Class 3 subfamily.</text>
</comment>
<feature type="chain" id="PRO_5002747112" evidence="5">
    <location>
        <begin position="20"/>
        <end position="332"/>
    </location>
</feature>
<dbReference type="InterPro" id="IPR002921">
    <property type="entry name" value="Fungal_lipase-type"/>
</dbReference>
<accession>B0D8F2</accession>
<keyword evidence="1" id="KW-1015">Disulfide bond</keyword>
<evidence type="ECO:0000256" key="2">
    <source>
        <dbReference type="ARBA" id="ARBA00043996"/>
    </source>
</evidence>
<evidence type="ECO:0000256" key="5">
    <source>
        <dbReference type="SAM" id="SignalP"/>
    </source>
</evidence>
<reference evidence="7 8" key="1">
    <citation type="journal article" date="2008" name="Nature">
        <title>The genome of Laccaria bicolor provides insights into mycorrhizal symbiosis.</title>
        <authorList>
            <person name="Martin F."/>
            <person name="Aerts A."/>
            <person name="Ahren D."/>
            <person name="Brun A."/>
            <person name="Danchin E.G.J."/>
            <person name="Duchaussoy F."/>
            <person name="Gibon J."/>
            <person name="Kohler A."/>
            <person name="Lindquist E."/>
            <person name="Pereda V."/>
            <person name="Salamov A."/>
            <person name="Shapiro H.J."/>
            <person name="Wuyts J."/>
            <person name="Blaudez D."/>
            <person name="Buee M."/>
            <person name="Brokstein P."/>
            <person name="Canbaeck B."/>
            <person name="Cohen D."/>
            <person name="Courty P.E."/>
            <person name="Coutinho P.M."/>
            <person name="Delaruelle C."/>
            <person name="Detter J.C."/>
            <person name="Deveau A."/>
            <person name="DiFazio S."/>
            <person name="Duplessis S."/>
            <person name="Fraissinet-Tachet L."/>
            <person name="Lucic E."/>
            <person name="Frey-Klett P."/>
            <person name="Fourrey C."/>
            <person name="Feussner I."/>
            <person name="Gay G."/>
            <person name="Grimwood J."/>
            <person name="Hoegger P.J."/>
            <person name="Jain P."/>
            <person name="Kilaru S."/>
            <person name="Labbe J."/>
            <person name="Lin Y.C."/>
            <person name="Legue V."/>
            <person name="Le Tacon F."/>
            <person name="Marmeisse R."/>
            <person name="Melayah D."/>
            <person name="Montanini B."/>
            <person name="Muratet M."/>
            <person name="Nehls U."/>
            <person name="Niculita-Hirzel H."/>
            <person name="Oudot-Le Secq M.P."/>
            <person name="Peter M."/>
            <person name="Quesneville H."/>
            <person name="Rajashekar B."/>
            <person name="Reich M."/>
            <person name="Rouhier N."/>
            <person name="Schmutz J."/>
            <person name="Yin T."/>
            <person name="Chalot M."/>
            <person name="Henrissat B."/>
            <person name="Kuees U."/>
            <person name="Lucas S."/>
            <person name="Van de Peer Y."/>
            <person name="Podila G.K."/>
            <person name="Polle A."/>
            <person name="Pukkila P.J."/>
            <person name="Richardson P.M."/>
            <person name="Rouze P."/>
            <person name="Sanders I.R."/>
            <person name="Stajich J.E."/>
            <person name="Tunlid A."/>
            <person name="Tuskan G."/>
            <person name="Grigoriev I.V."/>
        </authorList>
    </citation>
    <scope>NUCLEOTIDE SEQUENCE [LARGE SCALE GENOMIC DNA]</scope>
    <source>
        <strain evidence="8">S238N-H82 / ATCC MYA-4686</strain>
    </source>
</reference>
<dbReference type="AlphaFoldDB" id="B0D8F2"/>
<dbReference type="PANTHER" id="PTHR45856:SF25">
    <property type="entry name" value="FUNGAL LIPASE-LIKE DOMAIN-CONTAINING PROTEIN"/>
    <property type="match status" value="1"/>
</dbReference>
<evidence type="ECO:0000256" key="3">
    <source>
        <dbReference type="ARBA" id="ARBA00047591"/>
    </source>
</evidence>
<evidence type="ECO:0000259" key="6">
    <source>
        <dbReference type="Pfam" id="PF01764"/>
    </source>
</evidence>
<comment type="catalytic activity">
    <reaction evidence="4">
        <text>a monoacylglycerol + H2O = glycerol + a fatty acid + H(+)</text>
        <dbReference type="Rhea" id="RHEA:15245"/>
        <dbReference type="ChEBI" id="CHEBI:15377"/>
        <dbReference type="ChEBI" id="CHEBI:15378"/>
        <dbReference type="ChEBI" id="CHEBI:17408"/>
        <dbReference type="ChEBI" id="CHEBI:17754"/>
        <dbReference type="ChEBI" id="CHEBI:28868"/>
    </reaction>
</comment>
<organism evidence="8">
    <name type="scientific">Laccaria bicolor (strain S238N-H82 / ATCC MYA-4686)</name>
    <name type="common">Bicoloured deceiver</name>
    <name type="synonym">Laccaria laccata var. bicolor</name>
    <dbReference type="NCBI Taxonomy" id="486041"/>
    <lineage>
        <taxon>Eukaryota</taxon>
        <taxon>Fungi</taxon>
        <taxon>Dikarya</taxon>
        <taxon>Basidiomycota</taxon>
        <taxon>Agaricomycotina</taxon>
        <taxon>Agaricomycetes</taxon>
        <taxon>Agaricomycetidae</taxon>
        <taxon>Agaricales</taxon>
        <taxon>Agaricineae</taxon>
        <taxon>Hydnangiaceae</taxon>
        <taxon>Laccaria</taxon>
    </lineage>
</organism>
<sequence>MLPFLFLLPFISLLKISAAAPARAHLEDRSVSALSAADLASLAPYTQFARAAYCPTSKLNGWNCGTICKALPGFQPTLIGGDGNAVQIYFVGFWPAQNTIVVAHEGTDPTKFMSVLTDVNILLSPLDNKLFPGISSSVQVHAGFRDEHALTAAKILAEVKNLMASKNTQSITLVGHSLGGVLSTLDGIYLKMNLPASTSFKVVTYGLPRIGNPAFAQLVNSMLPDLRRINSQMDIVPIVPGRFLGYSHPHGEIHLISPGNAVACSGDDDATDSQCQIQSVPNVLAGNILNHVSLHHDIVVARNELIAFESWDLMRGFTLARSSASDGLTQAL</sequence>
<dbReference type="Pfam" id="PF01764">
    <property type="entry name" value="Lipase_3"/>
    <property type="match status" value="1"/>
</dbReference>
<evidence type="ECO:0000313" key="8">
    <source>
        <dbReference type="Proteomes" id="UP000001194"/>
    </source>
</evidence>
<dbReference type="InterPro" id="IPR051218">
    <property type="entry name" value="Sec_MonoDiacylglyc_Lipase"/>
</dbReference>
<keyword evidence="5" id="KW-0732">Signal</keyword>
<dbReference type="CDD" id="cd00519">
    <property type="entry name" value="Lipase_3"/>
    <property type="match status" value="1"/>
</dbReference>
<proteinExistence type="inferred from homology"/>
<keyword evidence="8" id="KW-1185">Reference proteome</keyword>